<protein>
    <submittedName>
        <fullName evidence="1">Uncharacterized protein</fullName>
    </submittedName>
</protein>
<name>A0A4Y7J9J3_PAPSO</name>
<evidence type="ECO:0000313" key="1">
    <source>
        <dbReference type="EMBL" id="RZC56389.1"/>
    </source>
</evidence>
<reference evidence="1 2" key="1">
    <citation type="journal article" date="2018" name="Science">
        <title>The opium poppy genome and morphinan production.</title>
        <authorList>
            <person name="Guo L."/>
            <person name="Winzer T."/>
            <person name="Yang X."/>
            <person name="Li Y."/>
            <person name="Ning Z."/>
            <person name="He Z."/>
            <person name="Teodor R."/>
            <person name="Lu Y."/>
            <person name="Bowser T.A."/>
            <person name="Graham I.A."/>
            <person name="Ye K."/>
        </authorList>
    </citation>
    <scope>NUCLEOTIDE SEQUENCE [LARGE SCALE GENOMIC DNA]</scope>
    <source>
        <strain evidence="2">cv. HN1</strain>
        <tissue evidence="1">Leaves</tissue>
    </source>
</reference>
<keyword evidence="2" id="KW-1185">Reference proteome</keyword>
<dbReference type="EMBL" id="CM010717">
    <property type="protein sequence ID" value="RZC56389.1"/>
    <property type="molecule type" value="Genomic_DNA"/>
</dbReference>
<accession>A0A4Y7J9J3</accession>
<evidence type="ECO:0000313" key="2">
    <source>
        <dbReference type="Proteomes" id="UP000316621"/>
    </source>
</evidence>
<dbReference type="AlphaFoldDB" id="A0A4Y7J9J3"/>
<dbReference type="Proteomes" id="UP000316621">
    <property type="component" value="Chromosome 3"/>
</dbReference>
<dbReference type="Gramene" id="RZC56389">
    <property type="protein sequence ID" value="RZC56389"/>
    <property type="gene ID" value="C5167_015246"/>
</dbReference>
<proteinExistence type="predicted"/>
<sequence length="51" mass="5727">MAFSPVSDMDLQRMNLPKNLIVLDFLKFSDLEVNSHVVNVNVADGISIKNH</sequence>
<gene>
    <name evidence="1" type="ORF">C5167_015246</name>
</gene>
<organism evidence="1 2">
    <name type="scientific">Papaver somniferum</name>
    <name type="common">Opium poppy</name>
    <dbReference type="NCBI Taxonomy" id="3469"/>
    <lineage>
        <taxon>Eukaryota</taxon>
        <taxon>Viridiplantae</taxon>
        <taxon>Streptophyta</taxon>
        <taxon>Embryophyta</taxon>
        <taxon>Tracheophyta</taxon>
        <taxon>Spermatophyta</taxon>
        <taxon>Magnoliopsida</taxon>
        <taxon>Ranunculales</taxon>
        <taxon>Papaveraceae</taxon>
        <taxon>Papaveroideae</taxon>
        <taxon>Papaver</taxon>
    </lineage>
</organism>